<dbReference type="CDD" id="cd00118">
    <property type="entry name" value="LysM"/>
    <property type="match status" value="1"/>
</dbReference>
<feature type="domain" description="LysM" evidence="4">
    <location>
        <begin position="446"/>
        <end position="489"/>
    </location>
</feature>
<feature type="signal peptide" evidence="3">
    <location>
        <begin position="1"/>
        <end position="23"/>
    </location>
</feature>
<proteinExistence type="inferred from homology"/>
<comment type="similarity">
    <text evidence="1">Belongs to the transglycosylase Slt family.</text>
</comment>
<organism evidence="5 6">
    <name type="scientific">Xylanibacter ruminicola</name>
    <name type="common">Prevotella ruminicola</name>
    <dbReference type="NCBI Taxonomy" id="839"/>
    <lineage>
        <taxon>Bacteria</taxon>
        <taxon>Pseudomonadati</taxon>
        <taxon>Bacteroidota</taxon>
        <taxon>Bacteroidia</taxon>
        <taxon>Bacteroidales</taxon>
        <taxon>Prevotellaceae</taxon>
        <taxon>Xylanibacter</taxon>
    </lineage>
</organism>
<dbReference type="InterPro" id="IPR018392">
    <property type="entry name" value="LysM"/>
</dbReference>
<name>A0A1H5RKL3_XYLRU</name>
<dbReference type="Gene3D" id="3.10.350.10">
    <property type="entry name" value="LysM domain"/>
    <property type="match status" value="1"/>
</dbReference>
<gene>
    <name evidence="5" type="ORF">SAMN05216354_0145</name>
</gene>
<evidence type="ECO:0000256" key="3">
    <source>
        <dbReference type="SAM" id="SignalP"/>
    </source>
</evidence>
<dbReference type="InterPro" id="IPR008258">
    <property type="entry name" value="Transglycosylase_SLT_dom_1"/>
</dbReference>
<dbReference type="SMART" id="SM00257">
    <property type="entry name" value="LysM"/>
    <property type="match status" value="1"/>
</dbReference>
<evidence type="ECO:0000313" key="6">
    <source>
        <dbReference type="Proteomes" id="UP000236735"/>
    </source>
</evidence>
<dbReference type="Pfam" id="PF01476">
    <property type="entry name" value="LysM"/>
    <property type="match status" value="1"/>
</dbReference>
<dbReference type="PANTHER" id="PTHR37423:SF2">
    <property type="entry name" value="MEMBRANE-BOUND LYTIC MUREIN TRANSGLYCOSYLASE C"/>
    <property type="match status" value="1"/>
</dbReference>
<dbReference type="Pfam" id="PF01464">
    <property type="entry name" value="SLT"/>
    <property type="match status" value="1"/>
</dbReference>
<evidence type="ECO:0000313" key="5">
    <source>
        <dbReference type="EMBL" id="SEF38879.1"/>
    </source>
</evidence>
<dbReference type="InterPro" id="IPR000189">
    <property type="entry name" value="Transglyc_AS"/>
</dbReference>
<dbReference type="GO" id="GO:0008933">
    <property type="term" value="F:peptidoglycan lytic transglycosylase activity"/>
    <property type="evidence" value="ECO:0007669"/>
    <property type="project" value="InterPro"/>
</dbReference>
<feature type="chain" id="PRO_5009283129" evidence="3">
    <location>
        <begin position="24"/>
        <end position="490"/>
    </location>
</feature>
<dbReference type="CDD" id="cd16894">
    <property type="entry name" value="MltD-like"/>
    <property type="match status" value="1"/>
</dbReference>
<dbReference type="EMBL" id="FNUV01000001">
    <property type="protein sequence ID" value="SEF38879.1"/>
    <property type="molecule type" value="Genomic_DNA"/>
</dbReference>
<dbReference type="InterPro" id="IPR036779">
    <property type="entry name" value="LysM_dom_sf"/>
</dbReference>
<reference evidence="5 6" key="1">
    <citation type="submission" date="2016-10" db="EMBL/GenBank/DDBJ databases">
        <authorList>
            <person name="de Groot N.N."/>
        </authorList>
    </citation>
    <scope>NUCLEOTIDE SEQUENCE [LARGE SCALE GENOMIC DNA]</scope>
    <source>
        <strain evidence="5 6">AR32</strain>
    </source>
</reference>
<dbReference type="PANTHER" id="PTHR37423">
    <property type="entry name" value="SOLUBLE LYTIC MUREIN TRANSGLYCOSYLASE-RELATED"/>
    <property type="match status" value="1"/>
</dbReference>
<keyword evidence="3" id="KW-0732">Signal</keyword>
<dbReference type="PROSITE" id="PS00922">
    <property type="entry name" value="TRANSGLYCOSYLASE"/>
    <property type="match status" value="1"/>
</dbReference>
<dbReference type="Proteomes" id="UP000236735">
    <property type="component" value="Unassembled WGS sequence"/>
</dbReference>
<dbReference type="GO" id="GO:0016020">
    <property type="term" value="C:membrane"/>
    <property type="evidence" value="ECO:0007669"/>
    <property type="project" value="InterPro"/>
</dbReference>
<dbReference type="GO" id="GO:0000270">
    <property type="term" value="P:peptidoglycan metabolic process"/>
    <property type="evidence" value="ECO:0007669"/>
    <property type="project" value="InterPro"/>
</dbReference>
<dbReference type="InterPro" id="IPR023346">
    <property type="entry name" value="Lysozyme-like_dom_sf"/>
</dbReference>
<protein>
    <submittedName>
        <fullName evidence="5">Membrane-bound lytic murein transglycosylase D</fullName>
    </submittedName>
</protein>
<feature type="region of interest" description="Disordered" evidence="2">
    <location>
        <begin position="420"/>
        <end position="446"/>
    </location>
</feature>
<evidence type="ECO:0000259" key="4">
    <source>
        <dbReference type="PROSITE" id="PS51782"/>
    </source>
</evidence>
<sequence length="490" mass="55654">MKKKLFLFLTGMLLAATTNNLQAQAVINTTTEVTDSIDVDDLDEDDEFMEAEDEDVPTEDKISLTDNEGNEEIIDFPEAMTYDLDSLLNLYMSKTYLGTPGDCEMKNENPTYPKEDYINRLSRMPTVMEMAYNDIVQRFIDRYAGRLRYSVSYLLGAANFYMPIFEEALESYQVPLELKYLPIIESALNPKAVSRVGATGLWQFMLGTGRQYGLEVNSLVDERRDPVKSSYAAAHYLRDLYRIFGDWNLVIAAYNCGPENINKAIRRYRAANGRTENDAVTQADKDYWKLYPYLPAETRGYVPAFIAANYIMTYYCEHNICPMTTRLPSQTDTIVVHKDVHLEQIASVLGTDLDMLRSLNPEYRRDIVPGSTKGYAIRLPLADTGRFIDNEDSIYNYRATELLTKRAVVDVADDVPTFSRKGGRSSRYNRNARRGSRGSRNARSGRNVTIRKGQTLSQIAKQNGTTVAKLRRLNGIKGNNIQAGKKIRVK</sequence>
<dbReference type="SUPFAM" id="SSF53955">
    <property type="entry name" value="Lysozyme-like"/>
    <property type="match status" value="1"/>
</dbReference>
<dbReference type="SUPFAM" id="SSF54106">
    <property type="entry name" value="LysM domain"/>
    <property type="match status" value="1"/>
</dbReference>
<evidence type="ECO:0000256" key="1">
    <source>
        <dbReference type="ARBA" id="ARBA00007734"/>
    </source>
</evidence>
<dbReference type="PROSITE" id="PS51782">
    <property type="entry name" value="LYSM"/>
    <property type="match status" value="1"/>
</dbReference>
<dbReference type="RefSeq" id="WP_374932718.1">
    <property type="nucleotide sequence ID" value="NZ_FNUV01000001.1"/>
</dbReference>
<dbReference type="Gene3D" id="1.10.530.10">
    <property type="match status" value="1"/>
</dbReference>
<dbReference type="AlphaFoldDB" id="A0A1H5RKL3"/>
<evidence type="ECO:0000256" key="2">
    <source>
        <dbReference type="SAM" id="MobiDB-lite"/>
    </source>
</evidence>
<accession>A0A1H5RKL3</accession>